<comment type="subcellular location">
    <subcellularLocation>
        <location evidence="2">Cell membrane</location>
        <topology evidence="2">Multi-pass membrane protein</topology>
    </subcellularLocation>
</comment>
<evidence type="ECO:0000256" key="2">
    <source>
        <dbReference type="ARBA" id="ARBA00004651"/>
    </source>
</evidence>
<dbReference type="GO" id="GO:0020037">
    <property type="term" value="F:heme binding"/>
    <property type="evidence" value="ECO:0007669"/>
    <property type="project" value="TreeGrafter"/>
</dbReference>
<evidence type="ECO:0000256" key="8">
    <source>
        <dbReference type="ARBA" id="ARBA00022982"/>
    </source>
</evidence>
<evidence type="ECO:0000256" key="4">
    <source>
        <dbReference type="ARBA" id="ARBA00022475"/>
    </source>
</evidence>
<name>A0A4S4N8U6_9RHOB</name>
<keyword evidence="16" id="KW-1185">Reference proteome</keyword>
<dbReference type="GO" id="GO:0046872">
    <property type="term" value="F:metal ion binding"/>
    <property type="evidence" value="ECO:0007669"/>
    <property type="project" value="UniProtKB-KW"/>
</dbReference>
<evidence type="ECO:0000256" key="12">
    <source>
        <dbReference type="ARBA" id="ARBA00037975"/>
    </source>
</evidence>
<evidence type="ECO:0000256" key="10">
    <source>
        <dbReference type="ARBA" id="ARBA00023004"/>
    </source>
</evidence>
<keyword evidence="11 13" id="KW-0472">Membrane</keyword>
<accession>A0A4S4N8U6</accession>
<comment type="caution">
    <text evidence="15">The sequence shown here is derived from an EMBL/GenBank/DDBJ whole genome shotgun (WGS) entry which is preliminary data.</text>
</comment>
<evidence type="ECO:0000256" key="11">
    <source>
        <dbReference type="ARBA" id="ARBA00023136"/>
    </source>
</evidence>
<dbReference type="AlphaFoldDB" id="A0A4S4N8U6"/>
<evidence type="ECO:0000256" key="5">
    <source>
        <dbReference type="ARBA" id="ARBA00022617"/>
    </source>
</evidence>
<dbReference type="GO" id="GO:0009055">
    <property type="term" value="F:electron transfer activity"/>
    <property type="evidence" value="ECO:0007669"/>
    <property type="project" value="InterPro"/>
</dbReference>
<keyword evidence="5" id="KW-0349">Heme</keyword>
<gene>
    <name evidence="15" type="ORF">E4Z66_11190</name>
</gene>
<evidence type="ECO:0000256" key="3">
    <source>
        <dbReference type="ARBA" id="ARBA00022448"/>
    </source>
</evidence>
<evidence type="ECO:0000256" key="13">
    <source>
        <dbReference type="SAM" id="Phobius"/>
    </source>
</evidence>
<feature type="transmembrane region" description="Helical" evidence="13">
    <location>
        <begin position="91"/>
        <end position="111"/>
    </location>
</feature>
<feature type="transmembrane region" description="Helical" evidence="13">
    <location>
        <begin position="147"/>
        <end position="167"/>
    </location>
</feature>
<organism evidence="15 16">
    <name type="scientific">Aliishimia ponticola</name>
    <dbReference type="NCBI Taxonomy" id="2499833"/>
    <lineage>
        <taxon>Bacteria</taxon>
        <taxon>Pseudomonadati</taxon>
        <taxon>Pseudomonadota</taxon>
        <taxon>Alphaproteobacteria</taxon>
        <taxon>Rhodobacterales</taxon>
        <taxon>Paracoccaceae</taxon>
        <taxon>Aliishimia</taxon>
    </lineage>
</organism>
<dbReference type="InterPro" id="IPR052168">
    <property type="entry name" value="Cytochrome_b561_oxidase"/>
</dbReference>
<dbReference type="RefSeq" id="WP_136463123.1">
    <property type="nucleotide sequence ID" value="NZ_SRKY01000003.1"/>
</dbReference>
<keyword evidence="3" id="KW-0813">Transport</keyword>
<keyword evidence="4" id="KW-1003">Cell membrane</keyword>
<dbReference type="OrthoDB" id="7280471at2"/>
<dbReference type="Proteomes" id="UP000306602">
    <property type="component" value="Unassembled WGS sequence"/>
</dbReference>
<comment type="cofactor">
    <cofactor evidence="1">
        <name>heme b</name>
        <dbReference type="ChEBI" id="CHEBI:60344"/>
    </cofactor>
</comment>
<dbReference type="SUPFAM" id="SSF81342">
    <property type="entry name" value="Transmembrane di-heme cytochromes"/>
    <property type="match status" value="1"/>
</dbReference>
<evidence type="ECO:0000313" key="15">
    <source>
        <dbReference type="EMBL" id="THH35654.1"/>
    </source>
</evidence>
<dbReference type="PANTHER" id="PTHR30529">
    <property type="entry name" value="CYTOCHROME B561"/>
    <property type="match status" value="1"/>
</dbReference>
<keyword evidence="10" id="KW-0408">Iron</keyword>
<proteinExistence type="inferred from homology"/>
<feature type="transmembrane region" description="Helical" evidence="13">
    <location>
        <begin position="50"/>
        <end position="70"/>
    </location>
</feature>
<reference evidence="15 16" key="1">
    <citation type="submission" date="2019-04" db="EMBL/GenBank/DDBJ databases">
        <title>Shimia ponticola sp. nov., isolated from seawater.</title>
        <authorList>
            <person name="Kim Y.-O."/>
            <person name="Yoon J.-H."/>
        </authorList>
    </citation>
    <scope>NUCLEOTIDE SEQUENCE [LARGE SCALE GENOMIC DNA]</scope>
    <source>
        <strain evidence="15 16">MYP11</strain>
    </source>
</reference>
<dbReference type="InterPro" id="IPR016174">
    <property type="entry name" value="Di-haem_cyt_TM"/>
</dbReference>
<evidence type="ECO:0000313" key="16">
    <source>
        <dbReference type="Proteomes" id="UP000306602"/>
    </source>
</evidence>
<feature type="transmembrane region" description="Helical" evidence="13">
    <location>
        <begin position="17"/>
        <end position="38"/>
    </location>
</feature>
<keyword evidence="7" id="KW-0479">Metal-binding</keyword>
<dbReference type="Gene3D" id="1.20.950.20">
    <property type="entry name" value="Transmembrane di-heme cytochromes, Chain C"/>
    <property type="match status" value="1"/>
</dbReference>
<feature type="domain" description="Cytochrome b561 bacterial/Ni-hydrogenase" evidence="14">
    <location>
        <begin position="10"/>
        <end position="178"/>
    </location>
</feature>
<dbReference type="PANTHER" id="PTHR30529:SF1">
    <property type="entry name" value="CYTOCHROME B561 HOMOLOG 2"/>
    <property type="match status" value="1"/>
</dbReference>
<evidence type="ECO:0000259" key="14">
    <source>
        <dbReference type="Pfam" id="PF01292"/>
    </source>
</evidence>
<dbReference type="Pfam" id="PF01292">
    <property type="entry name" value="Ni_hydr_CYTB"/>
    <property type="match status" value="1"/>
</dbReference>
<evidence type="ECO:0000256" key="1">
    <source>
        <dbReference type="ARBA" id="ARBA00001970"/>
    </source>
</evidence>
<keyword evidence="8" id="KW-0249">Electron transport</keyword>
<keyword evidence="6 13" id="KW-0812">Transmembrane</keyword>
<dbReference type="GO" id="GO:0022904">
    <property type="term" value="P:respiratory electron transport chain"/>
    <property type="evidence" value="ECO:0007669"/>
    <property type="project" value="InterPro"/>
</dbReference>
<evidence type="ECO:0000256" key="6">
    <source>
        <dbReference type="ARBA" id="ARBA00022692"/>
    </source>
</evidence>
<protein>
    <submittedName>
        <fullName evidence="15">Cytochrome b</fullName>
    </submittedName>
</protein>
<comment type="similarity">
    <text evidence="12">Belongs to the cytochrome b561 family.</text>
</comment>
<dbReference type="InterPro" id="IPR011577">
    <property type="entry name" value="Cyt_b561_bac/Ni-Hgenase"/>
</dbReference>
<dbReference type="EMBL" id="SRKY01000003">
    <property type="protein sequence ID" value="THH35654.1"/>
    <property type="molecule type" value="Genomic_DNA"/>
</dbReference>
<evidence type="ECO:0000256" key="9">
    <source>
        <dbReference type="ARBA" id="ARBA00022989"/>
    </source>
</evidence>
<dbReference type="GO" id="GO:0005886">
    <property type="term" value="C:plasma membrane"/>
    <property type="evidence" value="ECO:0007669"/>
    <property type="project" value="UniProtKB-SubCell"/>
</dbReference>
<sequence length="179" mass="19995">MATLTDTPLRYGLVSRIFHWGMALLFLCQFASAAAHWALPRENALLETLWSYHTTLGTTLFLLVLLRGLWGLSQLSNRPEPEPGLLGRAALLGHLALYALMVIIPLLRLIAAAGGTRGLSYLGIEIFAPRAEKIAWMDAAAEWHGELGWLLFFVVIGHILMAVVWHNRIQKDDTLRRMA</sequence>
<keyword evidence="9 13" id="KW-1133">Transmembrane helix</keyword>
<evidence type="ECO:0000256" key="7">
    <source>
        <dbReference type="ARBA" id="ARBA00022723"/>
    </source>
</evidence>